<evidence type="ECO:0000259" key="2">
    <source>
        <dbReference type="PROSITE" id="PS50826"/>
    </source>
</evidence>
<dbReference type="CDD" id="cd17683">
    <property type="entry name" value="RUN_RUNDC1"/>
    <property type="match status" value="1"/>
</dbReference>
<dbReference type="InterPro" id="IPR037213">
    <property type="entry name" value="Run_dom_sf"/>
</dbReference>
<dbReference type="Gene3D" id="1.20.58.900">
    <property type="match status" value="1"/>
</dbReference>
<evidence type="ECO:0000256" key="1">
    <source>
        <dbReference type="SAM" id="MobiDB-lite"/>
    </source>
</evidence>
<dbReference type="InterPro" id="IPR047343">
    <property type="entry name" value="RUSC1_2"/>
</dbReference>
<feature type="compositionally biased region" description="Basic and acidic residues" evidence="1">
    <location>
        <begin position="1"/>
        <end position="19"/>
    </location>
</feature>
<evidence type="ECO:0000313" key="3">
    <source>
        <dbReference type="EMBL" id="KAF7268508.1"/>
    </source>
</evidence>
<dbReference type="InterPro" id="IPR058732">
    <property type="entry name" value="RUNDC1_M"/>
</dbReference>
<dbReference type="PROSITE" id="PS50826">
    <property type="entry name" value="RUN"/>
    <property type="match status" value="1"/>
</dbReference>
<protein>
    <recommendedName>
        <fullName evidence="2">RUN domain-containing protein</fullName>
    </recommendedName>
</protein>
<comment type="caution">
    <text evidence="3">The sequence shown here is derived from an EMBL/GenBank/DDBJ whole genome shotgun (WGS) entry which is preliminary data.</text>
</comment>
<keyword evidence="4" id="KW-1185">Reference proteome</keyword>
<dbReference type="OrthoDB" id="10068328at2759"/>
<reference evidence="3" key="1">
    <citation type="submission" date="2020-08" db="EMBL/GenBank/DDBJ databases">
        <title>Genome sequencing and assembly of the red palm weevil Rhynchophorus ferrugineus.</title>
        <authorList>
            <person name="Dias G.B."/>
            <person name="Bergman C.M."/>
            <person name="Manee M."/>
        </authorList>
    </citation>
    <scope>NUCLEOTIDE SEQUENCE</scope>
    <source>
        <strain evidence="3">AA-2017</strain>
        <tissue evidence="3">Whole larva</tissue>
    </source>
</reference>
<feature type="domain" description="RUN" evidence="2">
    <location>
        <begin position="350"/>
        <end position="529"/>
    </location>
</feature>
<dbReference type="InterPro" id="IPR004012">
    <property type="entry name" value="Run_dom"/>
</dbReference>
<dbReference type="SUPFAM" id="SSF140741">
    <property type="entry name" value="RUN domain-like"/>
    <property type="match status" value="1"/>
</dbReference>
<dbReference type="Pfam" id="PF26030">
    <property type="entry name" value="RUNDC1"/>
    <property type="match status" value="1"/>
</dbReference>
<name>A0A834HWF5_RHYFE</name>
<dbReference type="PANTHER" id="PTHR15591">
    <property type="entry name" value="RUN AND SH3 DOMAIN CONTAINING"/>
    <property type="match status" value="1"/>
</dbReference>
<feature type="region of interest" description="Disordered" evidence="1">
    <location>
        <begin position="1"/>
        <end position="30"/>
    </location>
</feature>
<dbReference type="Pfam" id="PF02759">
    <property type="entry name" value="RUN"/>
    <property type="match status" value="1"/>
</dbReference>
<dbReference type="Proteomes" id="UP000625711">
    <property type="component" value="Unassembled WGS sequence"/>
</dbReference>
<gene>
    <name evidence="3" type="ORF">GWI33_018386</name>
</gene>
<proteinExistence type="predicted"/>
<dbReference type="PANTHER" id="PTHR15591:SF19">
    <property type="entry name" value="RUN DOMAIN-CONTAINING PROTEIN 1 ISOFORM X1"/>
    <property type="match status" value="1"/>
</dbReference>
<sequence>MEETPDHSPEEHPAGERWDPLGAPNDDDDFDFDKMSFSCDEHHQYAVEKIRTMEDEQELLNSSLFALTTHFAQVQFRLRQVVNSPPEDREELLKSLEEFAFRGIPDVGLVKEKMDEASLAEAVRLRRTQQRELIDRLKSQLRELEQYAFENGEAGIPQDVLLERQRVILNELKTRMNLELDEQDYHQMTPECVKHQINLALDQLISPLKVKEHLVAQLKTQVADLERFIGYIQNDGTKNKKCTCGCAYHSVKKPFRSETTLGLIQKTATILQMFAVMQLGCGVKSSFRKNDLKNTMKINHWGDLRAKLELAISRVKELAETNGDQQCLSIQSQGDYASDTESQPTYCNIQLTTAVRKYLAPCIRDLMQHGSCVTQSTSLVPFIGCFPRRSSFSNTQIHAWEIILEYYHLKNGEKYNSTPARKLSQSFNLDIAGASPNSNKHNMLCAIGSIISTHTPYKRSLDSHFKAFICAALNANKLVPWLNLLFTCNQLLKEHYLPWSYVVKTGFQDSLKSLDVLTKYKFDLPVDLAVRQFQNIKDVFT</sequence>
<dbReference type="SMART" id="SM00593">
    <property type="entry name" value="RUN"/>
    <property type="match status" value="1"/>
</dbReference>
<organism evidence="3 4">
    <name type="scientific">Rhynchophorus ferrugineus</name>
    <name type="common">Red palm weevil</name>
    <name type="synonym">Curculio ferrugineus</name>
    <dbReference type="NCBI Taxonomy" id="354439"/>
    <lineage>
        <taxon>Eukaryota</taxon>
        <taxon>Metazoa</taxon>
        <taxon>Ecdysozoa</taxon>
        <taxon>Arthropoda</taxon>
        <taxon>Hexapoda</taxon>
        <taxon>Insecta</taxon>
        <taxon>Pterygota</taxon>
        <taxon>Neoptera</taxon>
        <taxon>Endopterygota</taxon>
        <taxon>Coleoptera</taxon>
        <taxon>Polyphaga</taxon>
        <taxon>Cucujiformia</taxon>
        <taxon>Curculionidae</taxon>
        <taxon>Dryophthorinae</taxon>
        <taxon>Rhynchophorus</taxon>
    </lineage>
</organism>
<accession>A0A834HWF5</accession>
<evidence type="ECO:0000313" key="4">
    <source>
        <dbReference type="Proteomes" id="UP000625711"/>
    </source>
</evidence>
<dbReference type="AlphaFoldDB" id="A0A834HWF5"/>
<dbReference type="EMBL" id="JAACXV010014320">
    <property type="protein sequence ID" value="KAF7268508.1"/>
    <property type="molecule type" value="Genomic_DNA"/>
</dbReference>